<evidence type="ECO:0000256" key="4">
    <source>
        <dbReference type="ARBA" id="ARBA00022692"/>
    </source>
</evidence>
<evidence type="ECO:0000259" key="12">
    <source>
        <dbReference type="Pfam" id="PF07715"/>
    </source>
</evidence>
<dbReference type="PROSITE" id="PS52016">
    <property type="entry name" value="TONB_DEPENDENT_REC_3"/>
    <property type="match status" value="1"/>
</dbReference>
<keyword evidence="3 8" id="KW-1134">Transmembrane beta strand</keyword>
<feature type="signal peptide" evidence="10">
    <location>
        <begin position="1"/>
        <end position="31"/>
    </location>
</feature>
<dbReference type="InterPro" id="IPR039426">
    <property type="entry name" value="TonB-dep_rcpt-like"/>
</dbReference>
<dbReference type="Gene3D" id="2.170.130.10">
    <property type="entry name" value="TonB-dependent receptor, plug domain"/>
    <property type="match status" value="1"/>
</dbReference>
<evidence type="ECO:0000256" key="10">
    <source>
        <dbReference type="SAM" id="SignalP"/>
    </source>
</evidence>
<keyword evidence="5 9" id="KW-0798">TonB box</keyword>
<gene>
    <name evidence="13" type="ORF">ACFSUS_24855</name>
</gene>
<feature type="chain" id="PRO_5045812193" evidence="10">
    <location>
        <begin position="32"/>
        <end position="1058"/>
    </location>
</feature>
<dbReference type="Pfam" id="PF07715">
    <property type="entry name" value="Plug"/>
    <property type="match status" value="1"/>
</dbReference>
<evidence type="ECO:0000256" key="6">
    <source>
        <dbReference type="ARBA" id="ARBA00023136"/>
    </source>
</evidence>
<dbReference type="InterPro" id="IPR037066">
    <property type="entry name" value="Plug_dom_sf"/>
</dbReference>
<dbReference type="SUPFAM" id="SSF49464">
    <property type="entry name" value="Carboxypeptidase regulatory domain-like"/>
    <property type="match status" value="1"/>
</dbReference>
<dbReference type="InterPro" id="IPR023997">
    <property type="entry name" value="TonB-dep_OMP_SusC/RagA_CS"/>
</dbReference>
<dbReference type="Pfam" id="PF13715">
    <property type="entry name" value="CarbopepD_reg_2"/>
    <property type="match status" value="1"/>
</dbReference>
<dbReference type="Gene3D" id="2.60.40.1120">
    <property type="entry name" value="Carboxypeptidase-like, regulatory domain"/>
    <property type="match status" value="1"/>
</dbReference>
<dbReference type="InterPro" id="IPR036942">
    <property type="entry name" value="Beta-barrel_TonB_sf"/>
</dbReference>
<keyword evidence="2 8" id="KW-0813">Transport</keyword>
<keyword evidence="7 8" id="KW-0998">Cell outer membrane</keyword>
<comment type="similarity">
    <text evidence="8 9">Belongs to the TonB-dependent receptor family.</text>
</comment>
<evidence type="ECO:0000259" key="11">
    <source>
        <dbReference type="Pfam" id="PF00593"/>
    </source>
</evidence>
<keyword evidence="6 8" id="KW-0472">Membrane</keyword>
<dbReference type="InterPro" id="IPR023996">
    <property type="entry name" value="TonB-dep_OMP_SusC/RagA"/>
</dbReference>
<feature type="domain" description="TonB-dependent receptor-like beta-barrel" evidence="11">
    <location>
        <begin position="445"/>
        <end position="996"/>
    </location>
</feature>
<reference evidence="14" key="1">
    <citation type="journal article" date="2019" name="Int. J. Syst. Evol. Microbiol.">
        <title>The Global Catalogue of Microorganisms (GCM) 10K type strain sequencing project: providing services to taxonomists for standard genome sequencing and annotation.</title>
        <authorList>
            <consortium name="The Broad Institute Genomics Platform"/>
            <consortium name="The Broad Institute Genome Sequencing Center for Infectious Disease"/>
            <person name="Wu L."/>
            <person name="Ma J."/>
        </authorList>
    </citation>
    <scope>NUCLEOTIDE SEQUENCE [LARGE SCALE GENOMIC DNA]</scope>
    <source>
        <strain evidence="14">KCTC 42805</strain>
    </source>
</reference>
<dbReference type="InterPro" id="IPR000531">
    <property type="entry name" value="Beta-barrel_TonB"/>
</dbReference>
<comment type="subcellular location">
    <subcellularLocation>
        <location evidence="1 8">Cell outer membrane</location>
        <topology evidence="1 8">Multi-pass membrane protein</topology>
    </subcellularLocation>
</comment>
<evidence type="ECO:0000256" key="1">
    <source>
        <dbReference type="ARBA" id="ARBA00004571"/>
    </source>
</evidence>
<feature type="domain" description="TonB-dependent receptor plug" evidence="12">
    <location>
        <begin position="139"/>
        <end position="268"/>
    </location>
</feature>
<sequence length="1058" mass="115850">MLTTITQPPRRSWLPILGLTALALIGQPAFSTPSIDPPKTDNPAQERTVTGKVISSDDNNPLPGVNVAVKGTTRGTTTDASGNYRISIPNDQAVLVFSSVGFVSQEVAVSNRSTIDVKIIADTRALNEVVVVGYGTQKKSQTTGAISSVTSKQITEMPITNLGQAIQGRVAGVDVAQSGSRPGAVPTIRVRGRRSFNAGNNPLYVVDGIPLTGDRNELLSSRPSILGSTMDFVSAGYEDFNPNDVASMEILKDATATAIYGARGANGVVLITTKRGNTNNKTTISYDNYVGVTDALDKIHLFNGAEFTEFVREAYRTTGQYTDATGKLVPTGVSDPVADAKIPVLGGDPNVAAGIAAGRSSDYQSLILRQGFQQNHSLGIQGGNEKTQFYISAGYFKDKGILPGLDYTRYSLRANVDHQINKIFRVGLSSYFMYSLQNGANLNPYSSTLQQNPLGRPYDDNGNLIFFPTNDALLTNPLAEIVPGAQVDERKKYRIFNSVYAEANIMDGLKYRVNFGPDFSLRRDGRFIGAQTNARKGGDPQAASNSQFGFNYTLENILTYNKTFGNHNLGITALQSIQRDNFEYNNIQVQGVPAESQSFYNEGNASSVLGVGSNLIQWTINSYMGRINYDYKDKYLVTATLRRDGSSRFGENTKYGNFPGIALGWNISNEDFLKNVSWIDLLKLRVSRGSVGNQGVAPYQTQGLLGRTVYAWGNNPAFGYRPNTIGNADLRWETSTSSNVGVDFSLWRGRVSGSLEVYQTNTTDLLLSDQLPTSTGFNAVTRNIGETRNRGVEITVSTVNVNTKGGFKWTTDLQFTKNSEAIISLYNGAVDDIGNRWFIGKPLTAYYDFKKIGIWQTSEADAAKAFGNFIPGQVKLADIDGDGKFSVTNDRTFLGSDIPNFSAGITNRFSYKGFDLNFFIYARIGQTILSGFHQNNNALAGRYQQIKVDYWTPNNPTNEFPRPNANQEFPLYNTALIYFDGSFVKVRNINFGYTFPASITSKLRLQSLRLFTSIQQPFIFSTYRSKYNGVDPESSNGTVDNGIVPATRITTFGLNVKF</sequence>
<name>A0ABW5MA20_9BACT</name>
<dbReference type="InterPro" id="IPR012910">
    <property type="entry name" value="Plug_dom"/>
</dbReference>
<evidence type="ECO:0000256" key="2">
    <source>
        <dbReference type="ARBA" id="ARBA00022448"/>
    </source>
</evidence>
<evidence type="ECO:0000256" key="9">
    <source>
        <dbReference type="RuleBase" id="RU003357"/>
    </source>
</evidence>
<dbReference type="Gene3D" id="2.40.170.20">
    <property type="entry name" value="TonB-dependent receptor, beta-barrel domain"/>
    <property type="match status" value="1"/>
</dbReference>
<dbReference type="Proteomes" id="UP001597469">
    <property type="component" value="Unassembled WGS sequence"/>
</dbReference>
<evidence type="ECO:0000256" key="7">
    <source>
        <dbReference type="ARBA" id="ARBA00023237"/>
    </source>
</evidence>
<evidence type="ECO:0000256" key="3">
    <source>
        <dbReference type="ARBA" id="ARBA00022452"/>
    </source>
</evidence>
<dbReference type="RefSeq" id="WP_381527013.1">
    <property type="nucleotide sequence ID" value="NZ_JBHULN010000022.1"/>
</dbReference>
<keyword evidence="14" id="KW-1185">Reference proteome</keyword>
<dbReference type="EMBL" id="JBHULN010000022">
    <property type="protein sequence ID" value="MFD2573890.1"/>
    <property type="molecule type" value="Genomic_DNA"/>
</dbReference>
<evidence type="ECO:0000256" key="5">
    <source>
        <dbReference type="ARBA" id="ARBA00023077"/>
    </source>
</evidence>
<keyword evidence="4 8" id="KW-0812">Transmembrane</keyword>
<protein>
    <submittedName>
        <fullName evidence="13">SusC/RagA family TonB-linked outer membrane protein</fullName>
    </submittedName>
</protein>
<dbReference type="SUPFAM" id="SSF56935">
    <property type="entry name" value="Porins"/>
    <property type="match status" value="1"/>
</dbReference>
<organism evidence="13 14">
    <name type="scientific">Spirosoma soli</name>
    <dbReference type="NCBI Taxonomy" id="1770529"/>
    <lineage>
        <taxon>Bacteria</taxon>
        <taxon>Pseudomonadati</taxon>
        <taxon>Bacteroidota</taxon>
        <taxon>Cytophagia</taxon>
        <taxon>Cytophagales</taxon>
        <taxon>Cytophagaceae</taxon>
        <taxon>Spirosoma</taxon>
    </lineage>
</organism>
<comment type="caution">
    <text evidence="13">The sequence shown here is derived from an EMBL/GenBank/DDBJ whole genome shotgun (WGS) entry which is preliminary data.</text>
</comment>
<dbReference type="NCBIfam" id="TIGR04057">
    <property type="entry name" value="SusC_RagA_signa"/>
    <property type="match status" value="1"/>
</dbReference>
<evidence type="ECO:0000313" key="14">
    <source>
        <dbReference type="Proteomes" id="UP001597469"/>
    </source>
</evidence>
<evidence type="ECO:0000313" key="13">
    <source>
        <dbReference type="EMBL" id="MFD2573890.1"/>
    </source>
</evidence>
<evidence type="ECO:0000256" key="8">
    <source>
        <dbReference type="PROSITE-ProRule" id="PRU01360"/>
    </source>
</evidence>
<dbReference type="InterPro" id="IPR008969">
    <property type="entry name" value="CarboxyPept-like_regulatory"/>
</dbReference>
<keyword evidence="10" id="KW-0732">Signal</keyword>
<proteinExistence type="inferred from homology"/>
<dbReference type="Pfam" id="PF00593">
    <property type="entry name" value="TonB_dep_Rec_b-barrel"/>
    <property type="match status" value="1"/>
</dbReference>
<dbReference type="NCBIfam" id="TIGR04056">
    <property type="entry name" value="OMP_RagA_SusC"/>
    <property type="match status" value="1"/>
</dbReference>
<accession>A0ABW5MA20</accession>